<reference evidence="2" key="1">
    <citation type="submission" date="2014-09" db="EMBL/GenBank/DDBJ databases">
        <authorList>
            <person name="Mudge J."/>
            <person name="Ramaraj T."/>
            <person name="Lindquist I.E."/>
            <person name="Bharti A.K."/>
            <person name="Sundararajan A."/>
            <person name="Cameron C.T."/>
            <person name="Woodward J.E."/>
            <person name="May G.D."/>
            <person name="Brubaker C."/>
            <person name="Broadhvest J."/>
            <person name="Wilkins T.A."/>
        </authorList>
    </citation>
    <scope>NUCLEOTIDE SEQUENCE</scope>
    <source>
        <strain evidence="2">cv. AKA8401</strain>
    </source>
</reference>
<protein>
    <submittedName>
        <fullName evidence="1">Uncharacterized protein</fullName>
    </submittedName>
</protein>
<sequence length="28" mass="3333">MLFSIYVKTFDVVQLVLEEFCQSIGEFF</sequence>
<dbReference type="EMBL" id="KN416648">
    <property type="protein sequence ID" value="KHG20778.1"/>
    <property type="molecule type" value="Genomic_DNA"/>
</dbReference>
<organism evidence="1 2">
    <name type="scientific">Gossypium arboreum</name>
    <name type="common">Tree cotton</name>
    <name type="synonym">Gossypium nanking</name>
    <dbReference type="NCBI Taxonomy" id="29729"/>
    <lineage>
        <taxon>Eukaryota</taxon>
        <taxon>Viridiplantae</taxon>
        <taxon>Streptophyta</taxon>
        <taxon>Embryophyta</taxon>
        <taxon>Tracheophyta</taxon>
        <taxon>Spermatophyta</taxon>
        <taxon>Magnoliopsida</taxon>
        <taxon>eudicotyledons</taxon>
        <taxon>Gunneridae</taxon>
        <taxon>Pentapetalae</taxon>
        <taxon>rosids</taxon>
        <taxon>malvids</taxon>
        <taxon>Malvales</taxon>
        <taxon>Malvaceae</taxon>
        <taxon>Malvoideae</taxon>
        <taxon>Gossypium</taxon>
    </lineage>
</organism>
<dbReference type="Proteomes" id="UP000032142">
    <property type="component" value="Unassembled WGS sequence"/>
</dbReference>
<evidence type="ECO:0000313" key="1">
    <source>
        <dbReference type="EMBL" id="KHG20778.1"/>
    </source>
</evidence>
<accession>A0A0B0P240</accession>
<gene>
    <name evidence="1" type="ORF">F383_27917</name>
</gene>
<keyword evidence="2" id="KW-1185">Reference proteome</keyword>
<name>A0A0B0P240_GOSAR</name>
<dbReference type="AlphaFoldDB" id="A0A0B0P240"/>
<evidence type="ECO:0000313" key="2">
    <source>
        <dbReference type="Proteomes" id="UP000032142"/>
    </source>
</evidence>
<proteinExistence type="predicted"/>